<evidence type="ECO:0000313" key="3">
    <source>
        <dbReference type="Proteomes" id="UP000824120"/>
    </source>
</evidence>
<dbReference type="InterPro" id="IPR046796">
    <property type="entry name" value="Transposase_32_dom"/>
</dbReference>
<reference evidence="2 3" key="1">
    <citation type="submission" date="2020-09" db="EMBL/GenBank/DDBJ databases">
        <title>De no assembly of potato wild relative species, Solanum commersonii.</title>
        <authorList>
            <person name="Cho K."/>
        </authorList>
    </citation>
    <scope>NUCLEOTIDE SEQUENCE [LARGE SCALE GENOMIC DNA]</scope>
    <source>
        <strain evidence="2">LZ3.2</strain>
        <tissue evidence="2">Leaf</tissue>
    </source>
</reference>
<accession>A0A9J5XEP9</accession>
<evidence type="ECO:0000259" key="1">
    <source>
        <dbReference type="Pfam" id="PF20167"/>
    </source>
</evidence>
<dbReference type="AlphaFoldDB" id="A0A9J5XEP9"/>
<keyword evidence="3" id="KW-1185">Reference proteome</keyword>
<evidence type="ECO:0000313" key="2">
    <source>
        <dbReference type="EMBL" id="KAG5585360.1"/>
    </source>
</evidence>
<organism evidence="2 3">
    <name type="scientific">Solanum commersonii</name>
    <name type="common">Commerson's wild potato</name>
    <name type="synonym">Commerson's nightshade</name>
    <dbReference type="NCBI Taxonomy" id="4109"/>
    <lineage>
        <taxon>Eukaryota</taxon>
        <taxon>Viridiplantae</taxon>
        <taxon>Streptophyta</taxon>
        <taxon>Embryophyta</taxon>
        <taxon>Tracheophyta</taxon>
        <taxon>Spermatophyta</taxon>
        <taxon>Magnoliopsida</taxon>
        <taxon>eudicotyledons</taxon>
        <taxon>Gunneridae</taxon>
        <taxon>Pentapetalae</taxon>
        <taxon>asterids</taxon>
        <taxon>lamiids</taxon>
        <taxon>Solanales</taxon>
        <taxon>Solanaceae</taxon>
        <taxon>Solanoideae</taxon>
        <taxon>Solaneae</taxon>
        <taxon>Solanum</taxon>
    </lineage>
</organism>
<dbReference type="Proteomes" id="UP000824120">
    <property type="component" value="Chromosome 9"/>
</dbReference>
<proteinExistence type="predicted"/>
<sequence length="214" mass="24603">MVREFYANWVPEARSHYVTVRERNVPITPSSINEILAKPQDTDPLVLTGLNIRHPYRAIRHTLCGPQLMSQWTKHSGKRYHQSLPYAHMLRETCVWLKVVMNYLISGLHYTNITRDIVCLVNALITGTELNIRAILKFAIRKARVHKGHKYDFGGPITKMYRAAGVPEENLDYMAPLYPALVDISRTKGLDTNFGPTLTTAERHRRDELILARI</sequence>
<comment type="caution">
    <text evidence="2">The sequence shown here is derived from an EMBL/GenBank/DDBJ whole genome shotgun (WGS) entry which is preliminary data.</text>
</comment>
<protein>
    <recommendedName>
        <fullName evidence="1">Putative plant transposon protein domain-containing protein</fullName>
    </recommendedName>
</protein>
<dbReference type="Pfam" id="PF20167">
    <property type="entry name" value="Transposase_32"/>
    <property type="match status" value="1"/>
</dbReference>
<gene>
    <name evidence="2" type="ORF">H5410_045794</name>
</gene>
<dbReference type="EMBL" id="JACXVP010000009">
    <property type="protein sequence ID" value="KAG5585360.1"/>
    <property type="molecule type" value="Genomic_DNA"/>
</dbReference>
<feature type="domain" description="Putative plant transposon protein" evidence="1">
    <location>
        <begin position="1"/>
        <end position="167"/>
    </location>
</feature>
<name>A0A9J5XEP9_SOLCO</name>